<dbReference type="EMBL" id="SPDV01000058">
    <property type="protein sequence ID" value="TFI56696.1"/>
    <property type="molecule type" value="Genomic_DNA"/>
</dbReference>
<proteinExistence type="predicted"/>
<evidence type="ECO:0000313" key="2">
    <source>
        <dbReference type="EMBL" id="TFI56696.1"/>
    </source>
</evidence>
<dbReference type="Proteomes" id="UP000298213">
    <property type="component" value="Unassembled WGS sequence"/>
</dbReference>
<dbReference type="InterPro" id="IPR006680">
    <property type="entry name" value="Amidohydro-rel"/>
</dbReference>
<dbReference type="Pfam" id="PF04909">
    <property type="entry name" value="Amidohydro_2"/>
    <property type="match status" value="1"/>
</dbReference>
<feature type="domain" description="Amidohydrolase-related" evidence="1">
    <location>
        <begin position="173"/>
        <end position="440"/>
    </location>
</feature>
<gene>
    <name evidence="2" type="ORF">E2493_18940</name>
</gene>
<keyword evidence="2" id="KW-0378">Hydrolase</keyword>
<sequence length="491" mass="53718">MRMGSDFDPDGARLPIKLDSTSNGEFAPIPLDPTLRRANALASDAAGTMARRLGLGRRDFLVSSCGAASTLLAFNAAHAAAGRSGGFFELPAEAAAEPAAAEAALGKDEWIFDVQGHFVNPTGAWLKDVPAGAKPLQMEKTRCGLSGFSGERSYLQCIGPSEFVKDVFLDSDTDIMVLSFVPSTRDGEPLTIEEAAATREIVDRMEGSKRLMLHGRVNPNQPGDLEDMERLKGFGVSAFKTYTQWGPSGTGFWMTDDVGIAFVEKARALGVRNIAIHKGLPFGPRSYEHSTCRDIGPIARRFPDMNFLIYHSGYVAGKDEGPYDPKRSDGVDALITSLREAGVKPNSNVYAELGSTWRFASMRDPTSAAHLLGKLFKHVGEDNVLWGTDSIWYGSPQDQIQAFRTFQIAEALRDAHDYPRITPELRRKVFGLNAARPYGLDVAALKRTAAADTVARDRETYRERPNPSFATYGPRTRREFANFARWSGGEP</sequence>
<name>A0A4Y8ZQM4_9SPHN</name>
<dbReference type="AlphaFoldDB" id="A0A4Y8ZQM4"/>
<dbReference type="OrthoDB" id="9799024at2"/>
<dbReference type="InterPro" id="IPR032466">
    <property type="entry name" value="Metal_Hydrolase"/>
</dbReference>
<dbReference type="Gene3D" id="3.20.20.140">
    <property type="entry name" value="Metal-dependent hydrolases"/>
    <property type="match status" value="1"/>
</dbReference>
<dbReference type="PANTHER" id="PTHR42889:SF1">
    <property type="entry name" value="BLR3681 PROTEIN"/>
    <property type="match status" value="1"/>
</dbReference>
<accession>A0A4Y8ZQM4</accession>
<evidence type="ECO:0000313" key="3">
    <source>
        <dbReference type="Proteomes" id="UP000298213"/>
    </source>
</evidence>
<dbReference type="GO" id="GO:0016787">
    <property type="term" value="F:hydrolase activity"/>
    <property type="evidence" value="ECO:0007669"/>
    <property type="project" value="UniProtKB-KW"/>
</dbReference>
<protein>
    <submittedName>
        <fullName evidence="2">Amidohydrolase</fullName>
    </submittedName>
</protein>
<evidence type="ECO:0000259" key="1">
    <source>
        <dbReference type="Pfam" id="PF04909"/>
    </source>
</evidence>
<dbReference type="SUPFAM" id="SSF51556">
    <property type="entry name" value="Metallo-dependent hydrolases"/>
    <property type="match status" value="1"/>
</dbReference>
<comment type="caution">
    <text evidence="2">The sequence shown here is derived from an EMBL/GenBank/DDBJ whole genome shotgun (WGS) entry which is preliminary data.</text>
</comment>
<dbReference type="PANTHER" id="PTHR42889">
    <property type="entry name" value="BLR3681 PROTEIN"/>
    <property type="match status" value="1"/>
</dbReference>
<reference evidence="2 3" key="1">
    <citation type="submission" date="2019-03" db="EMBL/GenBank/DDBJ databases">
        <title>Genome sequence of Sphingomonas sp. 17J27-24.</title>
        <authorList>
            <person name="Kim M."/>
            <person name="Maeng S."/>
            <person name="Sathiyaraj S."/>
        </authorList>
    </citation>
    <scope>NUCLEOTIDE SEQUENCE [LARGE SCALE GENOMIC DNA]</scope>
    <source>
        <strain evidence="2 3">17J27-24</strain>
    </source>
</reference>
<organism evidence="2 3">
    <name type="scientific">Sphingomonas parva</name>
    <dbReference type="NCBI Taxonomy" id="2555898"/>
    <lineage>
        <taxon>Bacteria</taxon>
        <taxon>Pseudomonadati</taxon>
        <taxon>Pseudomonadota</taxon>
        <taxon>Alphaproteobacteria</taxon>
        <taxon>Sphingomonadales</taxon>
        <taxon>Sphingomonadaceae</taxon>
        <taxon>Sphingomonas</taxon>
    </lineage>
</organism>
<keyword evidence="3" id="KW-1185">Reference proteome</keyword>